<protein>
    <submittedName>
        <fullName evidence="1">Uncharacterized protein</fullName>
    </submittedName>
</protein>
<sequence>MATTSDKIAQPPLKRPRLVVYPEPAAAAAHVELNPADCNLDFEIGGGGLRGKALHEGGSAYCWSGARATVGIRGGGRYCFGCKILAEQSVEMEDTDADQRHLCRVGVSRGDDSVCGLGVSGYSFGFEGTGKLAHHGKFFDYGMKFGVGDTIVCSVDLDSKPMASIRFSRNGERPGIAKRFDASARGLGLVDAPVRPMQWESAIFPHVLLKNVVVEMQFSRDDGLEAVHGYEPWTSACADGNAVSGPVFADQGECELLMMVGLPASGKSTWAEKWVTEHEEKRFVLLGTDLALEQMKLIGWLGKTCHQERFDRFMDRATVVFKTLLNRATQIPRNYIIDRMHLNKIERIRTLYPFEKYRKTAVVVFPTPQKLKERSAKRYRETWKEVPSETVHKLTATFVLPLAKDMPGSMEPLDEVIFVELSRDNAQRILDYLRHSTSKHGNNVTSTSIGPVSGWQSERGSIRYETKSSLKAPDKQLIHPISAKVLLLQILCRNCISLLVYILMSCSNLCTPSLLTKL</sequence>
<dbReference type="EnsemblPlants" id="AVESA.00010b.r2.2CG0262820.1">
    <property type="protein sequence ID" value="AVESA.00010b.r2.2CG0262820.1.CDS"/>
    <property type="gene ID" value="AVESA.00010b.r2.2CG0262820"/>
</dbReference>
<reference evidence="1" key="1">
    <citation type="submission" date="2021-05" db="EMBL/GenBank/DDBJ databases">
        <authorList>
            <person name="Scholz U."/>
            <person name="Mascher M."/>
            <person name="Fiebig A."/>
        </authorList>
    </citation>
    <scope>NUCLEOTIDE SEQUENCE [LARGE SCALE GENOMIC DNA]</scope>
</reference>
<evidence type="ECO:0000313" key="2">
    <source>
        <dbReference type="Proteomes" id="UP001732700"/>
    </source>
</evidence>
<name>A0ACD5UKP1_AVESA</name>
<organism evidence="1 2">
    <name type="scientific">Avena sativa</name>
    <name type="common">Oat</name>
    <dbReference type="NCBI Taxonomy" id="4498"/>
    <lineage>
        <taxon>Eukaryota</taxon>
        <taxon>Viridiplantae</taxon>
        <taxon>Streptophyta</taxon>
        <taxon>Embryophyta</taxon>
        <taxon>Tracheophyta</taxon>
        <taxon>Spermatophyta</taxon>
        <taxon>Magnoliopsida</taxon>
        <taxon>Liliopsida</taxon>
        <taxon>Poales</taxon>
        <taxon>Poaceae</taxon>
        <taxon>BOP clade</taxon>
        <taxon>Pooideae</taxon>
        <taxon>Poodae</taxon>
        <taxon>Poeae</taxon>
        <taxon>Poeae Chloroplast Group 1 (Aveneae type)</taxon>
        <taxon>Aveninae</taxon>
        <taxon>Avena</taxon>
    </lineage>
</organism>
<dbReference type="Proteomes" id="UP001732700">
    <property type="component" value="Chromosome 2C"/>
</dbReference>
<accession>A0ACD5UKP1</accession>
<proteinExistence type="predicted"/>
<evidence type="ECO:0000313" key="1">
    <source>
        <dbReference type="EnsemblPlants" id="AVESA.00010b.r2.2CG0262820.1.CDS"/>
    </source>
</evidence>
<keyword evidence="2" id="KW-1185">Reference proteome</keyword>
<reference evidence="1" key="2">
    <citation type="submission" date="2025-09" db="UniProtKB">
        <authorList>
            <consortium name="EnsemblPlants"/>
        </authorList>
    </citation>
    <scope>IDENTIFICATION</scope>
</reference>